<dbReference type="EMBL" id="JAJNEC010000004">
    <property type="protein sequence ID" value="MCD2422469.1"/>
    <property type="molecule type" value="Genomic_DNA"/>
</dbReference>
<keyword evidence="2" id="KW-0119">Carbohydrate metabolism</keyword>
<accession>A0ABS8PMY9</accession>
<dbReference type="Pfam" id="PF22645">
    <property type="entry name" value="GKRP_SIS_N"/>
    <property type="match status" value="1"/>
</dbReference>
<evidence type="ECO:0000313" key="5">
    <source>
        <dbReference type="Proteomes" id="UP001199816"/>
    </source>
</evidence>
<reference evidence="4 5" key="1">
    <citation type="submission" date="2021-11" db="EMBL/GenBank/DDBJ databases">
        <title>Genomic of Niabella pedocola.</title>
        <authorList>
            <person name="Wu T."/>
        </authorList>
    </citation>
    <scope>NUCLEOTIDE SEQUENCE [LARGE SCALE GENOMIC DNA]</scope>
    <source>
        <strain evidence="4 5">JCM 31011</strain>
    </source>
</reference>
<feature type="domain" description="SIS" evidence="3">
    <location>
        <begin position="52"/>
        <end position="215"/>
    </location>
</feature>
<evidence type="ECO:0000259" key="3">
    <source>
        <dbReference type="PROSITE" id="PS51464"/>
    </source>
</evidence>
<dbReference type="SUPFAM" id="SSF53697">
    <property type="entry name" value="SIS domain"/>
    <property type="match status" value="1"/>
</dbReference>
<dbReference type="CDD" id="cd05007">
    <property type="entry name" value="SIS_Etherase"/>
    <property type="match status" value="1"/>
</dbReference>
<sequence length="275" mass="30180">MQNRITEQPSNYRDLEKKTIEELTKLINTEDKSVAPAVEKVLPRINALIEVIVAKITNGGRLFYVGAGSSGRLSVLDVIELPTTYGVAPDLFQVILAGGVDRLVEAREEMEDDKNEAWEKLEANGISKKDIVVGISASGTTPFVLAALARCRKENIDTGCIVSNPDSPIAAQAVYPVEVITGPEFITGSTRMKCATAHKMIFDMISTTTMVRLGRIIDNQMVNVKLINHKITDRATKMLMRLGNINDYDTAKELLFQNGSVQNALKSLNPDNYPA</sequence>
<evidence type="ECO:0000256" key="1">
    <source>
        <dbReference type="ARBA" id="ARBA00023239"/>
    </source>
</evidence>
<evidence type="ECO:0000313" key="4">
    <source>
        <dbReference type="EMBL" id="MCD2422469.1"/>
    </source>
</evidence>
<dbReference type="Gene3D" id="3.40.50.10490">
    <property type="entry name" value="Glucose-6-phosphate isomerase like protein, domain 1"/>
    <property type="match status" value="1"/>
</dbReference>
<dbReference type="Proteomes" id="UP001199816">
    <property type="component" value="Unassembled WGS sequence"/>
</dbReference>
<evidence type="ECO:0000256" key="2">
    <source>
        <dbReference type="ARBA" id="ARBA00023277"/>
    </source>
</evidence>
<protein>
    <submittedName>
        <fullName evidence="4">N-acetylmuramic acid 6-phosphate etherase</fullName>
    </submittedName>
</protein>
<dbReference type="InterPro" id="IPR040190">
    <property type="entry name" value="MURQ/GCKR"/>
</dbReference>
<gene>
    <name evidence="4" type="ORF">LQ567_06820</name>
</gene>
<dbReference type="NCBIfam" id="NF003915">
    <property type="entry name" value="PRK05441.1"/>
    <property type="match status" value="1"/>
</dbReference>
<proteinExistence type="predicted"/>
<dbReference type="PANTHER" id="PTHR10088:SF4">
    <property type="entry name" value="GLUCOKINASE REGULATORY PROTEIN"/>
    <property type="match status" value="1"/>
</dbReference>
<dbReference type="PROSITE" id="PS51464">
    <property type="entry name" value="SIS"/>
    <property type="match status" value="1"/>
</dbReference>
<keyword evidence="5" id="KW-1185">Reference proteome</keyword>
<keyword evidence="1" id="KW-0456">Lyase</keyword>
<comment type="caution">
    <text evidence="4">The sequence shown here is derived from an EMBL/GenBank/DDBJ whole genome shotgun (WGS) entry which is preliminary data.</text>
</comment>
<dbReference type="InterPro" id="IPR001347">
    <property type="entry name" value="SIS_dom"/>
</dbReference>
<dbReference type="PANTHER" id="PTHR10088">
    <property type="entry name" value="GLUCOKINASE REGULATORY PROTEIN"/>
    <property type="match status" value="1"/>
</dbReference>
<organism evidence="4 5">
    <name type="scientific">Niabella pedocola</name>
    <dbReference type="NCBI Taxonomy" id="1752077"/>
    <lineage>
        <taxon>Bacteria</taxon>
        <taxon>Pseudomonadati</taxon>
        <taxon>Bacteroidota</taxon>
        <taxon>Chitinophagia</taxon>
        <taxon>Chitinophagales</taxon>
        <taxon>Chitinophagaceae</taxon>
        <taxon>Niabella</taxon>
    </lineage>
</organism>
<name>A0ABS8PMY9_9BACT</name>
<dbReference type="RefSeq" id="WP_231003493.1">
    <property type="nucleotide sequence ID" value="NZ_JAJNEC010000004.1"/>
</dbReference>
<dbReference type="InterPro" id="IPR005488">
    <property type="entry name" value="Etherase_MurQ"/>
</dbReference>
<dbReference type="InterPro" id="IPR046348">
    <property type="entry name" value="SIS_dom_sf"/>
</dbReference>
<dbReference type="NCBIfam" id="NF009222">
    <property type="entry name" value="PRK12570.1"/>
    <property type="match status" value="1"/>
</dbReference>